<dbReference type="AlphaFoldDB" id="A0A0F9IGZ6"/>
<reference evidence="1" key="1">
    <citation type="journal article" date="2015" name="Nature">
        <title>Complex archaea that bridge the gap between prokaryotes and eukaryotes.</title>
        <authorList>
            <person name="Spang A."/>
            <person name="Saw J.H."/>
            <person name="Jorgensen S.L."/>
            <person name="Zaremba-Niedzwiedzka K."/>
            <person name="Martijn J."/>
            <person name="Lind A.E."/>
            <person name="van Eijk R."/>
            <person name="Schleper C."/>
            <person name="Guy L."/>
            <person name="Ettema T.J."/>
        </authorList>
    </citation>
    <scope>NUCLEOTIDE SEQUENCE</scope>
</reference>
<proteinExistence type="predicted"/>
<sequence length="186" mass="21383">MSNLNKIRQMVLEAARSELKVYIEQIWMNANNGHTKEEFCVALKDARTPLEIHGTVNYGFDSLDTAALLFGGIYSEDECEEEPTIVEPKMELEISISLPDRINHMDDPLELMEGIHSVLGLKPCIIEEVRTAPTGPNTSHKYAVTWYWAIDEERLGTFKDYKHYFIRTKKALEYLTLRFGQKAIKT</sequence>
<dbReference type="EMBL" id="LAZR01012450">
    <property type="protein sequence ID" value="KKM26787.1"/>
    <property type="molecule type" value="Genomic_DNA"/>
</dbReference>
<accession>A0A0F9IGZ6</accession>
<protein>
    <submittedName>
        <fullName evidence="1">Uncharacterized protein</fullName>
    </submittedName>
</protein>
<organism evidence="1">
    <name type="scientific">marine sediment metagenome</name>
    <dbReference type="NCBI Taxonomy" id="412755"/>
    <lineage>
        <taxon>unclassified sequences</taxon>
        <taxon>metagenomes</taxon>
        <taxon>ecological metagenomes</taxon>
    </lineage>
</organism>
<evidence type="ECO:0000313" key="1">
    <source>
        <dbReference type="EMBL" id="KKM26787.1"/>
    </source>
</evidence>
<comment type="caution">
    <text evidence="1">The sequence shown here is derived from an EMBL/GenBank/DDBJ whole genome shotgun (WGS) entry which is preliminary data.</text>
</comment>
<name>A0A0F9IGZ6_9ZZZZ</name>
<gene>
    <name evidence="1" type="ORF">LCGC14_1581300</name>
</gene>